<dbReference type="InterPro" id="IPR012340">
    <property type="entry name" value="NA-bd_OB-fold"/>
</dbReference>
<dbReference type="EMBL" id="BAAATD010000001">
    <property type="protein sequence ID" value="GAA2575028.1"/>
    <property type="molecule type" value="Genomic_DNA"/>
</dbReference>
<evidence type="ECO:0008006" key="5">
    <source>
        <dbReference type="Google" id="ProtNLM"/>
    </source>
</evidence>
<dbReference type="RefSeq" id="WP_344537080.1">
    <property type="nucleotide sequence ID" value="NZ_BAAATD010000001.1"/>
</dbReference>
<gene>
    <name evidence="3" type="ORF">GCM10010411_03940</name>
</gene>
<evidence type="ECO:0000313" key="4">
    <source>
        <dbReference type="Proteomes" id="UP001501509"/>
    </source>
</evidence>
<dbReference type="InterPro" id="IPR022002">
    <property type="entry name" value="ChsH2_Znr"/>
</dbReference>
<sequence length="132" mass="14490">MDRPRPVPTPTPLTEPYWTACRRGELALQRCSGCARFVHFPEPACPFCGGDRLPYETVGGRGAVHTFSVVHRPFLTGFQPPYVVAWVDLPEGVRVFGDVTGCEPGDVRIGMPVGVHFVELDGFGPIPTWRPA</sequence>
<organism evidence="3 4">
    <name type="scientific">Actinomadura fulvescens</name>
    <dbReference type="NCBI Taxonomy" id="46160"/>
    <lineage>
        <taxon>Bacteria</taxon>
        <taxon>Bacillati</taxon>
        <taxon>Actinomycetota</taxon>
        <taxon>Actinomycetes</taxon>
        <taxon>Streptosporangiales</taxon>
        <taxon>Thermomonosporaceae</taxon>
        <taxon>Actinomadura</taxon>
    </lineage>
</organism>
<feature type="domain" description="ChsH2 C-terminal OB-fold" evidence="1">
    <location>
        <begin position="56"/>
        <end position="117"/>
    </location>
</feature>
<feature type="domain" description="ChsH2 rubredoxin-like zinc ribbon" evidence="2">
    <location>
        <begin position="18"/>
        <end position="53"/>
    </location>
</feature>
<dbReference type="PANTHER" id="PTHR34075:SF5">
    <property type="entry name" value="BLR3430 PROTEIN"/>
    <property type="match status" value="1"/>
</dbReference>
<dbReference type="PANTHER" id="PTHR34075">
    <property type="entry name" value="BLR3430 PROTEIN"/>
    <property type="match status" value="1"/>
</dbReference>
<dbReference type="SUPFAM" id="SSF50249">
    <property type="entry name" value="Nucleic acid-binding proteins"/>
    <property type="match status" value="1"/>
</dbReference>
<proteinExistence type="predicted"/>
<evidence type="ECO:0000259" key="2">
    <source>
        <dbReference type="Pfam" id="PF12172"/>
    </source>
</evidence>
<evidence type="ECO:0000259" key="1">
    <source>
        <dbReference type="Pfam" id="PF01796"/>
    </source>
</evidence>
<reference evidence="3 4" key="1">
    <citation type="journal article" date="2019" name="Int. J. Syst. Evol. Microbiol.">
        <title>The Global Catalogue of Microorganisms (GCM) 10K type strain sequencing project: providing services to taxonomists for standard genome sequencing and annotation.</title>
        <authorList>
            <consortium name="The Broad Institute Genomics Platform"/>
            <consortium name="The Broad Institute Genome Sequencing Center for Infectious Disease"/>
            <person name="Wu L."/>
            <person name="Ma J."/>
        </authorList>
    </citation>
    <scope>NUCLEOTIDE SEQUENCE [LARGE SCALE GENOMIC DNA]</scope>
    <source>
        <strain evidence="3 4">JCM 6833</strain>
    </source>
</reference>
<name>A0ABN3P9J3_9ACTN</name>
<dbReference type="InterPro" id="IPR052513">
    <property type="entry name" value="Thioester_dehydratase-like"/>
</dbReference>
<dbReference type="Proteomes" id="UP001501509">
    <property type="component" value="Unassembled WGS sequence"/>
</dbReference>
<dbReference type="InterPro" id="IPR002878">
    <property type="entry name" value="ChsH2_C"/>
</dbReference>
<evidence type="ECO:0000313" key="3">
    <source>
        <dbReference type="EMBL" id="GAA2575028.1"/>
    </source>
</evidence>
<comment type="caution">
    <text evidence="3">The sequence shown here is derived from an EMBL/GenBank/DDBJ whole genome shotgun (WGS) entry which is preliminary data.</text>
</comment>
<dbReference type="Pfam" id="PF01796">
    <property type="entry name" value="OB_ChsH2_C"/>
    <property type="match status" value="1"/>
</dbReference>
<protein>
    <recommendedName>
        <fullName evidence="5">DNA-binding protein</fullName>
    </recommendedName>
</protein>
<keyword evidence="4" id="KW-1185">Reference proteome</keyword>
<accession>A0ABN3P9J3</accession>
<dbReference type="Pfam" id="PF12172">
    <property type="entry name" value="zf-ChsH2"/>
    <property type="match status" value="1"/>
</dbReference>